<dbReference type="GO" id="GO:0046872">
    <property type="term" value="F:metal ion binding"/>
    <property type="evidence" value="ECO:0007669"/>
    <property type="project" value="UniProtKB-UniRule"/>
</dbReference>
<evidence type="ECO:0000256" key="8">
    <source>
        <dbReference type="ARBA" id="ARBA00023186"/>
    </source>
</evidence>
<dbReference type="GO" id="GO:0004109">
    <property type="term" value="F:coproporphyrinogen oxidase activity"/>
    <property type="evidence" value="ECO:0007669"/>
    <property type="project" value="InterPro"/>
</dbReference>
<evidence type="ECO:0000256" key="9">
    <source>
        <dbReference type="RuleBase" id="RU364116"/>
    </source>
</evidence>
<keyword evidence="9" id="KW-0963">Cytoplasm</keyword>
<dbReference type="InterPro" id="IPR004559">
    <property type="entry name" value="HemW-like"/>
</dbReference>
<feature type="domain" description="Radical SAM core" evidence="10">
    <location>
        <begin position="2"/>
        <end position="243"/>
    </location>
</feature>
<dbReference type="InterPro" id="IPR013785">
    <property type="entry name" value="Aldolase_TIM"/>
</dbReference>
<dbReference type="InterPro" id="IPR010723">
    <property type="entry name" value="HemN_C"/>
</dbReference>
<dbReference type="Pfam" id="PF06969">
    <property type="entry name" value="HemN_C"/>
    <property type="match status" value="1"/>
</dbReference>
<evidence type="ECO:0000256" key="4">
    <source>
        <dbReference type="ARBA" id="ARBA00022691"/>
    </source>
</evidence>
<dbReference type="GO" id="GO:0051539">
    <property type="term" value="F:4 iron, 4 sulfur cluster binding"/>
    <property type="evidence" value="ECO:0007669"/>
    <property type="project" value="UniProtKB-UniRule"/>
</dbReference>
<evidence type="ECO:0000256" key="3">
    <source>
        <dbReference type="ARBA" id="ARBA00022617"/>
    </source>
</evidence>
<dbReference type="SFLD" id="SFLDS00029">
    <property type="entry name" value="Radical_SAM"/>
    <property type="match status" value="1"/>
</dbReference>
<evidence type="ECO:0000256" key="2">
    <source>
        <dbReference type="ARBA" id="ARBA00017228"/>
    </source>
</evidence>
<dbReference type="InterPro" id="IPR007197">
    <property type="entry name" value="rSAM"/>
</dbReference>
<comment type="subcellular location">
    <subcellularLocation>
        <location evidence="9">Cytoplasm</location>
    </subcellularLocation>
</comment>
<dbReference type="SFLD" id="SFLDF00288">
    <property type="entry name" value="HemN-like__clustered_with_nucl"/>
    <property type="match status" value="1"/>
</dbReference>
<keyword evidence="7 9" id="KW-0411">Iron-sulfur</keyword>
<dbReference type="PROSITE" id="PS51918">
    <property type="entry name" value="RADICAL_SAM"/>
    <property type="match status" value="1"/>
</dbReference>
<dbReference type="Gene3D" id="3.20.20.70">
    <property type="entry name" value="Aldolase class I"/>
    <property type="match status" value="1"/>
</dbReference>
<dbReference type="InterPro" id="IPR006638">
    <property type="entry name" value="Elp3/MiaA/NifB-like_rSAM"/>
</dbReference>
<evidence type="ECO:0000313" key="12">
    <source>
        <dbReference type="Proteomes" id="UP000886889"/>
    </source>
</evidence>
<reference evidence="11" key="1">
    <citation type="submission" date="2020-10" db="EMBL/GenBank/DDBJ databases">
        <authorList>
            <person name="Gilroy R."/>
        </authorList>
    </citation>
    <scope>NUCLEOTIDE SEQUENCE</scope>
    <source>
        <strain evidence="11">ChiBcec6-7307</strain>
    </source>
</reference>
<evidence type="ECO:0000259" key="10">
    <source>
        <dbReference type="PROSITE" id="PS51918"/>
    </source>
</evidence>
<dbReference type="SMART" id="SM00729">
    <property type="entry name" value="Elp3"/>
    <property type="match status" value="1"/>
</dbReference>
<reference evidence="11" key="2">
    <citation type="journal article" date="2021" name="PeerJ">
        <title>Extensive microbial diversity within the chicken gut microbiome revealed by metagenomics and culture.</title>
        <authorList>
            <person name="Gilroy R."/>
            <person name="Ravi A."/>
            <person name="Getino M."/>
            <person name="Pursley I."/>
            <person name="Horton D.L."/>
            <person name="Alikhan N.F."/>
            <person name="Baker D."/>
            <person name="Gharbi K."/>
            <person name="Hall N."/>
            <person name="Watson M."/>
            <person name="Adriaenssens E.M."/>
            <person name="Foster-Nyarko E."/>
            <person name="Jarju S."/>
            <person name="Secka A."/>
            <person name="Antonio M."/>
            <person name="Oren A."/>
            <person name="Chaudhuri R.R."/>
            <person name="La Ragione R."/>
            <person name="Hildebrand F."/>
            <person name="Pallen M.J."/>
        </authorList>
    </citation>
    <scope>NUCLEOTIDE SEQUENCE</scope>
    <source>
        <strain evidence="11">ChiBcec6-7307</strain>
    </source>
</reference>
<dbReference type="Pfam" id="PF04055">
    <property type="entry name" value="Radical_SAM"/>
    <property type="match status" value="1"/>
</dbReference>
<accession>A0A9D1P1B0</accession>
<evidence type="ECO:0000256" key="5">
    <source>
        <dbReference type="ARBA" id="ARBA00022723"/>
    </source>
</evidence>
<dbReference type="SFLD" id="SFLDF00562">
    <property type="entry name" value="HemN-like__clustered_with_heat"/>
    <property type="match status" value="1"/>
</dbReference>
<name>A0A9D1P1B0_9FIRM</name>
<organism evidence="11 12">
    <name type="scientific">Candidatus Merdiplasma excrementigallinarum</name>
    <dbReference type="NCBI Taxonomy" id="2840864"/>
    <lineage>
        <taxon>Bacteria</taxon>
        <taxon>Bacillati</taxon>
        <taxon>Bacillota</taxon>
        <taxon>Clostridia</taxon>
        <taxon>Lachnospirales</taxon>
        <taxon>Lachnospiraceae</taxon>
        <taxon>Lachnospiraceae incertae sedis</taxon>
        <taxon>Candidatus Merdiplasma</taxon>
    </lineage>
</organism>
<dbReference type="SFLD" id="SFLDG01082">
    <property type="entry name" value="B12-binding_domain_containing"/>
    <property type="match status" value="1"/>
</dbReference>
<dbReference type="InterPro" id="IPR058240">
    <property type="entry name" value="rSAM_sf"/>
</dbReference>
<dbReference type="PANTHER" id="PTHR13932">
    <property type="entry name" value="COPROPORPHYRINIGEN III OXIDASE"/>
    <property type="match status" value="1"/>
</dbReference>
<protein>
    <recommendedName>
        <fullName evidence="2 9">Heme chaperone HemW</fullName>
    </recommendedName>
</protein>
<comment type="caution">
    <text evidence="11">The sequence shown here is derived from an EMBL/GenBank/DDBJ whole genome shotgun (WGS) entry which is preliminary data.</text>
</comment>
<keyword evidence="6 9" id="KW-0408">Iron</keyword>
<dbReference type="Proteomes" id="UP000886889">
    <property type="component" value="Unassembled WGS sequence"/>
</dbReference>
<comment type="similarity">
    <text evidence="1">Belongs to the anaerobic coproporphyrinogen-III oxidase family. HemW subfamily.</text>
</comment>
<keyword evidence="3 9" id="KW-0349">Heme</keyword>
<comment type="function">
    <text evidence="9">Probably acts as a heme chaperone, transferring heme to an unknown acceptor. Binds one molecule of heme per monomer, possibly covalently. Binds 1 [4Fe-4S] cluster. The cluster is coordinated with 3 cysteines and an exchangeable S-adenosyl-L-methionine.</text>
</comment>
<keyword evidence="5 9" id="KW-0479">Metal-binding</keyword>
<dbReference type="PANTHER" id="PTHR13932:SF5">
    <property type="entry name" value="RADICAL S-ADENOSYL METHIONINE DOMAIN-CONTAINING PROTEIN 1, MITOCHONDRIAL"/>
    <property type="match status" value="1"/>
</dbReference>
<dbReference type="AlphaFoldDB" id="A0A9D1P1B0"/>
<keyword evidence="9" id="KW-0004">4Fe-4S</keyword>
<evidence type="ECO:0000313" key="11">
    <source>
        <dbReference type="EMBL" id="HIV23783.1"/>
    </source>
</evidence>
<dbReference type="GO" id="GO:0005737">
    <property type="term" value="C:cytoplasm"/>
    <property type="evidence" value="ECO:0007669"/>
    <property type="project" value="UniProtKB-SubCell"/>
</dbReference>
<dbReference type="SUPFAM" id="SSF102114">
    <property type="entry name" value="Radical SAM enzymes"/>
    <property type="match status" value="1"/>
</dbReference>
<evidence type="ECO:0000256" key="7">
    <source>
        <dbReference type="ARBA" id="ARBA00023014"/>
    </source>
</evidence>
<dbReference type="NCBIfam" id="TIGR00539">
    <property type="entry name" value="hemN_rel"/>
    <property type="match status" value="1"/>
</dbReference>
<dbReference type="GO" id="GO:0006779">
    <property type="term" value="P:porphyrin-containing compound biosynthetic process"/>
    <property type="evidence" value="ECO:0007669"/>
    <property type="project" value="InterPro"/>
</dbReference>
<keyword evidence="8 9" id="KW-0143">Chaperone</keyword>
<proteinExistence type="inferred from homology"/>
<dbReference type="InterPro" id="IPR034505">
    <property type="entry name" value="Coproporphyrinogen-III_oxidase"/>
</dbReference>
<keyword evidence="4 9" id="KW-0949">S-adenosyl-L-methionine</keyword>
<dbReference type="EMBL" id="DVOS01000061">
    <property type="protein sequence ID" value="HIV23783.1"/>
    <property type="molecule type" value="Genomic_DNA"/>
</dbReference>
<gene>
    <name evidence="11" type="ORF">IAC80_07555</name>
</gene>
<evidence type="ECO:0000256" key="6">
    <source>
        <dbReference type="ARBA" id="ARBA00023004"/>
    </source>
</evidence>
<dbReference type="CDD" id="cd01335">
    <property type="entry name" value="Radical_SAM"/>
    <property type="match status" value="1"/>
</dbReference>
<evidence type="ECO:0000256" key="1">
    <source>
        <dbReference type="ARBA" id="ARBA00006100"/>
    </source>
</evidence>
<dbReference type="SFLD" id="SFLDG01065">
    <property type="entry name" value="anaerobic_coproporphyrinogen-I"/>
    <property type="match status" value="1"/>
</dbReference>
<sequence>MYDSETPLGIYVHIPFCVRKCRYCDFLSGPAGRQTRERYIQRLKEEIGLFEPEENCRVDSVFFGGGTPSLLEGEELAGLMEKIKAAFPRRNPDWEVTVECNPGTVTEDKLAAYRQAGVNRLSFGLQSADEEELRVLGRIHTWKEFEQNYRLARRMGFENINVDLMFGLPGQTEESWRSTLEKVLELKPEHISAYSLIIEEGTPFYRLYGEGRTPDGEPALPDEDAERAMYKETERILKRAGLNRYEISNYSLPGRESRHNCGYWRRIPYAGFGLGASSQLNRLRFKNTDSLEAYLEGDFSKREVLVLTRDNEIEETMFLGLRMMEGVNVRRFKETFGTDLEVIYRPQIERMEKLGLLAIRGGNLCLTERGIDVSNQVLAEFLLD</sequence>